<evidence type="ECO:0000256" key="1">
    <source>
        <dbReference type="ARBA" id="ARBA00001917"/>
    </source>
</evidence>
<feature type="domain" description="NADH:flavin oxidoreductase/NADH oxidase N-terminal" evidence="10">
    <location>
        <begin position="1"/>
        <end position="349"/>
    </location>
</feature>
<dbReference type="GO" id="GO:0010181">
    <property type="term" value="F:FMN binding"/>
    <property type="evidence" value="ECO:0007669"/>
    <property type="project" value="InterPro"/>
</dbReference>
<dbReference type="Proteomes" id="UP000414136">
    <property type="component" value="Unassembled WGS sequence"/>
</dbReference>
<keyword evidence="7" id="KW-0560">Oxidoreductase</keyword>
<evidence type="ECO:0000256" key="5">
    <source>
        <dbReference type="ARBA" id="ARBA00022643"/>
    </source>
</evidence>
<keyword evidence="4" id="KW-0285">Flavoprotein</keyword>
<protein>
    <submittedName>
        <fullName evidence="12">NADH:flavin oxidoreductase</fullName>
    </submittedName>
</protein>
<comment type="cofactor">
    <cofactor evidence="1">
        <name>FMN</name>
        <dbReference type="ChEBI" id="CHEBI:58210"/>
    </cofactor>
</comment>
<evidence type="ECO:0000256" key="2">
    <source>
        <dbReference type="ARBA" id="ARBA00001966"/>
    </source>
</evidence>
<evidence type="ECO:0000256" key="3">
    <source>
        <dbReference type="ARBA" id="ARBA00011048"/>
    </source>
</evidence>
<keyword evidence="8" id="KW-0408">Iron</keyword>
<dbReference type="GO" id="GO:0046872">
    <property type="term" value="F:metal ion binding"/>
    <property type="evidence" value="ECO:0007669"/>
    <property type="project" value="UniProtKB-KW"/>
</dbReference>
<dbReference type="Gene3D" id="3.40.50.720">
    <property type="entry name" value="NAD(P)-binding Rossmann-like Domain"/>
    <property type="match status" value="1"/>
</dbReference>
<gene>
    <name evidence="12" type="ORF">PCA31118_03405</name>
</gene>
<dbReference type="SUPFAM" id="SSF51395">
    <property type="entry name" value="FMN-linked oxidoreductases"/>
    <property type="match status" value="1"/>
</dbReference>
<dbReference type="Pfam" id="PF00724">
    <property type="entry name" value="Oxidored_FMN"/>
    <property type="match status" value="1"/>
</dbReference>
<dbReference type="GO" id="GO:0051536">
    <property type="term" value="F:iron-sulfur cluster binding"/>
    <property type="evidence" value="ECO:0007669"/>
    <property type="project" value="UniProtKB-KW"/>
</dbReference>
<dbReference type="PRINTS" id="PR00368">
    <property type="entry name" value="FADPNR"/>
</dbReference>
<dbReference type="Gene3D" id="3.20.20.70">
    <property type="entry name" value="Aldolase class I"/>
    <property type="match status" value="1"/>
</dbReference>
<evidence type="ECO:0000256" key="8">
    <source>
        <dbReference type="ARBA" id="ARBA00023004"/>
    </source>
</evidence>
<keyword evidence="9" id="KW-0411">Iron-sulfur</keyword>
<dbReference type="Gene3D" id="3.50.50.60">
    <property type="entry name" value="FAD/NAD(P)-binding domain"/>
    <property type="match status" value="1"/>
</dbReference>
<proteinExistence type="inferred from homology"/>
<comment type="cofactor">
    <cofactor evidence="2">
        <name>[4Fe-4S] cluster</name>
        <dbReference type="ChEBI" id="CHEBI:49883"/>
    </cofactor>
</comment>
<dbReference type="PRINTS" id="PR00411">
    <property type="entry name" value="PNDRDTASEI"/>
</dbReference>
<dbReference type="AlphaFoldDB" id="A0A5E5A8U0"/>
<evidence type="ECO:0000259" key="10">
    <source>
        <dbReference type="Pfam" id="PF00724"/>
    </source>
</evidence>
<dbReference type="GO" id="GO:0016491">
    <property type="term" value="F:oxidoreductase activity"/>
    <property type="evidence" value="ECO:0007669"/>
    <property type="project" value="UniProtKB-KW"/>
</dbReference>
<dbReference type="InterPro" id="IPR051793">
    <property type="entry name" value="NADH:flavin_oxidoreductase"/>
</dbReference>
<dbReference type="PANTHER" id="PTHR42917:SF2">
    <property type="entry name" value="2,4-DIENOYL-COA REDUCTASE [(2E)-ENOYL-COA-PRODUCING]"/>
    <property type="match status" value="1"/>
</dbReference>
<dbReference type="Pfam" id="PF07992">
    <property type="entry name" value="Pyr_redox_2"/>
    <property type="match status" value="2"/>
</dbReference>
<dbReference type="CDD" id="cd02803">
    <property type="entry name" value="OYE_like_FMN_family"/>
    <property type="match status" value="1"/>
</dbReference>
<reference evidence="12 13" key="1">
    <citation type="submission" date="2019-08" db="EMBL/GenBank/DDBJ databases">
        <authorList>
            <person name="Peeters C."/>
        </authorList>
    </citation>
    <scope>NUCLEOTIDE SEQUENCE [LARGE SCALE GENOMIC DNA]</scope>
    <source>
        <strain evidence="12 13">LMG 31118</strain>
    </source>
</reference>
<evidence type="ECO:0000259" key="11">
    <source>
        <dbReference type="Pfam" id="PF07992"/>
    </source>
</evidence>
<dbReference type="InterPro" id="IPR001155">
    <property type="entry name" value="OxRdtase_FMN_N"/>
</dbReference>
<dbReference type="EMBL" id="CABPSQ010000006">
    <property type="protein sequence ID" value="VVE70029.1"/>
    <property type="molecule type" value="Genomic_DNA"/>
</dbReference>
<dbReference type="InterPro" id="IPR013785">
    <property type="entry name" value="Aldolase_TIM"/>
</dbReference>
<evidence type="ECO:0000313" key="13">
    <source>
        <dbReference type="Proteomes" id="UP000414136"/>
    </source>
</evidence>
<keyword evidence="5" id="KW-0288">FMN</keyword>
<dbReference type="PANTHER" id="PTHR42917">
    <property type="entry name" value="2,4-DIENOYL-COA REDUCTASE"/>
    <property type="match status" value="1"/>
</dbReference>
<organism evidence="12 13">
    <name type="scientific">Pandoraea captiosa</name>
    <dbReference type="NCBI Taxonomy" id="2508302"/>
    <lineage>
        <taxon>Bacteria</taxon>
        <taxon>Pseudomonadati</taxon>
        <taxon>Pseudomonadota</taxon>
        <taxon>Betaproteobacteria</taxon>
        <taxon>Burkholderiales</taxon>
        <taxon>Burkholderiaceae</taxon>
        <taxon>Pandoraea</taxon>
    </lineage>
</organism>
<feature type="domain" description="FAD/NAD(P)-binding" evidence="11">
    <location>
        <begin position="474"/>
        <end position="661"/>
    </location>
</feature>
<dbReference type="InterPro" id="IPR036188">
    <property type="entry name" value="FAD/NAD-bd_sf"/>
</dbReference>
<evidence type="ECO:0000256" key="9">
    <source>
        <dbReference type="ARBA" id="ARBA00023014"/>
    </source>
</evidence>
<keyword evidence="6" id="KW-0479">Metal-binding</keyword>
<accession>A0A5E5A8U0</accession>
<dbReference type="SUPFAM" id="SSF51905">
    <property type="entry name" value="FAD/NAD(P)-binding domain"/>
    <property type="match status" value="1"/>
</dbReference>
<name>A0A5E5A8U0_9BURK</name>
<evidence type="ECO:0000313" key="12">
    <source>
        <dbReference type="EMBL" id="VVE70029.1"/>
    </source>
</evidence>
<evidence type="ECO:0000256" key="6">
    <source>
        <dbReference type="ARBA" id="ARBA00022723"/>
    </source>
</evidence>
<evidence type="ECO:0000256" key="7">
    <source>
        <dbReference type="ARBA" id="ARBA00023002"/>
    </source>
</evidence>
<comment type="similarity">
    <text evidence="3">In the N-terminal section; belongs to the NADH:flavin oxidoreductase/NADH oxidase family.</text>
</comment>
<sequence length="694" mass="75587">MELRNRIFMSPMGSNLAEPDGFCGDRLAQYYAARAKGGAAMVIMGSVGVAYPRGSGNQMQVAISDDKYIPGLAKVAEAVHAHGCKIAVQLQHAGAIAVNEPLRGMPLLVPSTPTQKDFDWPVDLTPQENKDMFEVFFQPGVKIEYQEASEDDIEWLIDAFAEAAVRAKAAGIDGVEIHAGHGYILSAFLSPSSNKRTDRWGGTLENRARLLVEIVRRIRTAVGPDYPVWFRIDGVEHLKNDGITIDDAIAATKLGVAAGADAVHVTMYADASKGISFTEAHTVQQPGKYVPYAAAIKANVDVPVITVGRVEPELADAYIAQGKFDFLAMARKLLADDELPNKLMAGRPDLIRPCIYCYTCISQIFLGSHTRCAVNARTGFEQTTGIEPAASRKKVMVIGGGPAGMEVARVATLRGHDVQVFEASDRLGGTAFFSSIVYPENGKLIDYLQAQLHELEIPTHLQTRVTPELVRGMKPDAIVVATGARRASVKVPGYDLAHVLSGDELREMVTGKLGASVKRKLNLRWRLMINTGKRIGLLNNNRVINKLSERFLPLGEHVLIYGGGLVGVEVAEFLAERHRKVTLIEPGPAFGKELMIVRRWRIMDSLRKLGVRMLKECELIEIKPGKASYRTGNGQIQTIRADTVIMALGAEPSGSELTEHMKAICSEVHCVGDADELGYIEGAVRNGHRVARAI</sequence>
<keyword evidence="13" id="KW-1185">Reference proteome</keyword>
<dbReference type="InterPro" id="IPR023753">
    <property type="entry name" value="FAD/NAD-binding_dom"/>
</dbReference>
<feature type="domain" description="FAD/NAD(P)-binding" evidence="11">
    <location>
        <begin position="380"/>
        <end position="465"/>
    </location>
</feature>
<evidence type="ECO:0000256" key="4">
    <source>
        <dbReference type="ARBA" id="ARBA00022630"/>
    </source>
</evidence>